<organism evidence="1 2">
    <name type="scientific">Acinetobacter baumannii</name>
    <dbReference type="NCBI Taxonomy" id="470"/>
    <lineage>
        <taxon>Bacteria</taxon>
        <taxon>Pseudomonadati</taxon>
        <taxon>Pseudomonadota</taxon>
        <taxon>Gammaproteobacteria</taxon>
        <taxon>Moraxellales</taxon>
        <taxon>Moraxellaceae</taxon>
        <taxon>Acinetobacter</taxon>
        <taxon>Acinetobacter calcoaceticus/baumannii complex</taxon>
    </lineage>
</organism>
<evidence type="ECO:0000313" key="1">
    <source>
        <dbReference type="EMBL" id="MBD0222455.1"/>
    </source>
</evidence>
<dbReference type="AlphaFoldDB" id="A0A8I0KD02"/>
<comment type="caution">
    <text evidence="1">The sequence shown here is derived from an EMBL/GenBank/DDBJ whole genome shotgun (WGS) entry which is preliminary data.</text>
</comment>
<accession>A0A8I0KD02</accession>
<dbReference type="RefSeq" id="WP_139322173.1">
    <property type="nucleotide sequence ID" value="NZ_JACSVK010000451.1"/>
</dbReference>
<evidence type="ECO:0000313" key="2">
    <source>
        <dbReference type="Proteomes" id="UP000634608"/>
    </source>
</evidence>
<dbReference type="Pfam" id="PF13728">
    <property type="entry name" value="TraF"/>
    <property type="match status" value="1"/>
</dbReference>
<gene>
    <name evidence="1" type="primary">traF</name>
    <name evidence="1" type="ORF">IAG11_21730</name>
</gene>
<dbReference type="EMBL" id="JACSVK010000451">
    <property type="protein sequence ID" value="MBD0222455.1"/>
    <property type="molecule type" value="Genomic_DNA"/>
</dbReference>
<dbReference type="Proteomes" id="UP000634608">
    <property type="component" value="Unassembled WGS sequence"/>
</dbReference>
<sequence length="118" mass="13675">MNKLILASMVVFSGLTQLTKANNVLDYDSVWNCDRTKVNWYCNKPKEETPVQEVKKETPKQAPLFDPITDLNKLKTATELRAELKKREDIAVMYPTEQNIKNYLDAWHLVQNKATVFT</sequence>
<proteinExistence type="predicted"/>
<feature type="non-terminal residue" evidence="1">
    <location>
        <position position="118"/>
    </location>
</feature>
<reference evidence="1" key="1">
    <citation type="submission" date="2020-08" db="EMBL/GenBank/DDBJ databases">
        <title>Diversity of carbapenem-resistant Acinetobacter baumannii and bacteriophage-mediated spread of the Oxa23 carbapenemase.</title>
        <authorList>
            <person name="Abouelfetouh A."/>
            <person name="Mattock J."/>
            <person name="Turner D."/>
            <person name="Li E."/>
            <person name="Evans B.A."/>
        </authorList>
    </citation>
    <scope>NUCLEOTIDE SEQUENCE</scope>
    <source>
        <strain evidence="1">A86</strain>
    </source>
</reference>
<name>A0A8I0KD02_ACIBA</name>
<protein>
    <submittedName>
        <fullName evidence="1">Conjugal transfer protein TraF</fullName>
    </submittedName>
</protein>
<dbReference type="InterPro" id="IPR039555">
    <property type="entry name" value="TraF/TrbB"/>
</dbReference>